<evidence type="ECO:0000256" key="1">
    <source>
        <dbReference type="SAM" id="MobiDB-lite"/>
    </source>
</evidence>
<name>Q4FT13_PSYA2</name>
<feature type="region of interest" description="Disordered" evidence="1">
    <location>
        <begin position="247"/>
        <end position="283"/>
    </location>
</feature>
<dbReference type="HOGENOM" id="CLU_885271_0_0_6"/>
<dbReference type="Gene3D" id="1.10.10.10">
    <property type="entry name" value="Winged helix-like DNA-binding domain superfamily/Winged helix DNA-binding domain"/>
    <property type="match status" value="1"/>
</dbReference>
<feature type="compositionally biased region" description="Polar residues" evidence="1">
    <location>
        <begin position="247"/>
        <end position="281"/>
    </location>
</feature>
<dbReference type="AlphaFoldDB" id="Q4FT13"/>
<dbReference type="InterPro" id="IPR036390">
    <property type="entry name" value="WH_DNA-bd_sf"/>
</dbReference>
<reference evidence="3 4" key="1">
    <citation type="journal article" date="2010" name="Appl. Environ. Microbiol.">
        <title>The genome sequence of Psychrobacter arcticus 273-4, a psychroactive Siberian permafrost bacterium, reveals mechanisms for adaptation to low-temperature growth.</title>
        <authorList>
            <person name="Ayala-del-Rio H.L."/>
            <person name="Chain P.S."/>
            <person name="Grzymski J.J."/>
            <person name="Ponder M.A."/>
            <person name="Ivanova N."/>
            <person name="Bergholz P.W."/>
            <person name="Di Bartolo G."/>
            <person name="Hauser L."/>
            <person name="Land M."/>
            <person name="Bakermans C."/>
            <person name="Rodrigues D."/>
            <person name="Klappenbach J."/>
            <person name="Zarka D."/>
            <person name="Larimer F."/>
            <person name="Richardson P."/>
            <person name="Murray A."/>
            <person name="Thomashow M."/>
            <person name="Tiedje J.M."/>
        </authorList>
    </citation>
    <scope>NUCLEOTIDE SEQUENCE [LARGE SCALE GENOMIC DNA]</scope>
    <source>
        <strain evidence="4">DSM 17307 / VKM B-2377 / 273-4</strain>
    </source>
</reference>
<feature type="domain" description="Bacteriophage lambda Replication protein O N-terminal" evidence="2">
    <location>
        <begin position="12"/>
        <end position="90"/>
    </location>
</feature>
<dbReference type="EMBL" id="CP000082">
    <property type="protein sequence ID" value="AAZ18845.1"/>
    <property type="molecule type" value="Genomic_DNA"/>
</dbReference>
<dbReference type="GO" id="GO:0006260">
    <property type="term" value="P:DNA replication"/>
    <property type="evidence" value="ECO:0007669"/>
    <property type="project" value="InterPro"/>
</dbReference>
<dbReference type="RefSeq" id="WP_011280267.1">
    <property type="nucleotide sequence ID" value="NC_007204.1"/>
</dbReference>
<dbReference type="STRING" id="259536.Psyc_0992"/>
<gene>
    <name evidence="3" type="ordered locus">Psyc_0992</name>
</gene>
<dbReference type="InterPro" id="IPR006497">
    <property type="entry name" value="Phage_lambda_VrpO_N"/>
</dbReference>
<dbReference type="OrthoDB" id="7365718at2"/>
<proteinExistence type="predicted"/>
<dbReference type="KEGG" id="par:Psyc_0992"/>
<organism evidence="3 4">
    <name type="scientific">Psychrobacter arcticus (strain DSM 17307 / VKM B-2377 / 273-4)</name>
    <dbReference type="NCBI Taxonomy" id="259536"/>
    <lineage>
        <taxon>Bacteria</taxon>
        <taxon>Pseudomonadati</taxon>
        <taxon>Pseudomonadota</taxon>
        <taxon>Gammaproteobacteria</taxon>
        <taxon>Moraxellales</taxon>
        <taxon>Moraxellaceae</taxon>
        <taxon>Psychrobacter</taxon>
    </lineage>
</organism>
<accession>Q4FT13</accession>
<dbReference type="Pfam" id="PF04492">
    <property type="entry name" value="Phage_rep_O"/>
    <property type="match status" value="1"/>
</dbReference>
<sequence>MNLAIRQESMKKNGYTAVDNRVYDTQPFISPSAFAMLMRIDRMTNGYQDDVKALSNTFLQELCNMTKNTVSKYVDELVEIGILVAHKRSRKTTIYAIDYERLFIFVDESQNLGSQTLTQCIPNFDPVESQTLGRIKLKQNKNLLNKNSLVQKAKSSHLRLVTDEKPKPPVKKSKSLNIPFDDFWNGYDKKKDTAKCEKKWSSLTDNERELIMNHIPDYVASTPVKKYRKNPMTYLNGKCWLDEIDQSQPNQAQQPNHQENTNANTQPANSQHQQFDTSTTAGYAAKLDADAERYYAEQAAITQQSANGSTESAF</sequence>
<evidence type="ECO:0000313" key="3">
    <source>
        <dbReference type="EMBL" id="AAZ18845.1"/>
    </source>
</evidence>
<evidence type="ECO:0000259" key="2">
    <source>
        <dbReference type="Pfam" id="PF04492"/>
    </source>
</evidence>
<dbReference type="InterPro" id="IPR036388">
    <property type="entry name" value="WH-like_DNA-bd_sf"/>
</dbReference>
<evidence type="ECO:0000313" key="4">
    <source>
        <dbReference type="Proteomes" id="UP000000546"/>
    </source>
</evidence>
<dbReference type="Proteomes" id="UP000000546">
    <property type="component" value="Chromosome"/>
</dbReference>
<keyword evidence="4" id="KW-1185">Reference proteome</keyword>
<dbReference type="SUPFAM" id="SSF46785">
    <property type="entry name" value="Winged helix' DNA-binding domain"/>
    <property type="match status" value="1"/>
</dbReference>
<protein>
    <recommendedName>
        <fullName evidence="2">Bacteriophage lambda Replication protein O N-terminal domain-containing protein</fullName>
    </recommendedName>
</protein>